<protein>
    <recommendedName>
        <fullName evidence="1">IrrE N-terminal-like domain-containing protein</fullName>
    </recommendedName>
</protein>
<dbReference type="Proteomes" id="UP000193834">
    <property type="component" value="Unassembled WGS sequence"/>
</dbReference>
<dbReference type="EMBL" id="FXAZ01000009">
    <property type="protein sequence ID" value="SMG58362.1"/>
    <property type="molecule type" value="Genomic_DNA"/>
</dbReference>
<dbReference type="OrthoDB" id="1707128at2"/>
<proteinExistence type="predicted"/>
<evidence type="ECO:0000259" key="1">
    <source>
        <dbReference type="Pfam" id="PF06114"/>
    </source>
</evidence>
<organism evidence="2 3">
    <name type="scientific">Paenibacillus aquistagni</name>
    <dbReference type="NCBI Taxonomy" id="1852522"/>
    <lineage>
        <taxon>Bacteria</taxon>
        <taxon>Bacillati</taxon>
        <taxon>Bacillota</taxon>
        <taxon>Bacilli</taxon>
        <taxon>Bacillales</taxon>
        <taxon>Paenibacillaceae</taxon>
        <taxon>Paenibacillus</taxon>
    </lineage>
</organism>
<evidence type="ECO:0000313" key="3">
    <source>
        <dbReference type="Proteomes" id="UP000193834"/>
    </source>
</evidence>
<sequence length="155" mass="17877">MLDKLLDDAELCGIQIREHNFKSLRLKGLYTDSVITLNKAAISTTAELTCVLAEELGHHFKSAGNILDQKDISNRKQELRGREWGYGYLIPLESFINAHKYGVRNRYELAEYLNVTEEYLDEAIKRYEEKYGLYVPVGKYTVCFSPFGVIELFDL</sequence>
<dbReference type="STRING" id="1852522.SAMN06295960_4673"/>
<accession>A0A1X7LYP3</accession>
<dbReference type="AlphaFoldDB" id="A0A1X7LYP3"/>
<reference evidence="2 3" key="1">
    <citation type="submission" date="2017-04" db="EMBL/GenBank/DDBJ databases">
        <authorList>
            <person name="Afonso C.L."/>
            <person name="Miller P.J."/>
            <person name="Scott M.A."/>
            <person name="Spackman E."/>
            <person name="Goraichik I."/>
            <person name="Dimitrov K.M."/>
            <person name="Suarez D.L."/>
            <person name="Swayne D.E."/>
        </authorList>
    </citation>
    <scope>NUCLEOTIDE SEQUENCE [LARGE SCALE GENOMIC DNA]</scope>
    <source>
        <strain evidence="2 3">11</strain>
    </source>
</reference>
<dbReference type="Pfam" id="PF06114">
    <property type="entry name" value="Peptidase_M78"/>
    <property type="match status" value="1"/>
</dbReference>
<feature type="domain" description="IrrE N-terminal-like" evidence="1">
    <location>
        <begin position="12"/>
        <end position="124"/>
    </location>
</feature>
<dbReference type="RefSeq" id="WP_139829214.1">
    <property type="nucleotide sequence ID" value="NZ_FXAZ01000009.1"/>
</dbReference>
<evidence type="ECO:0000313" key="2">
    <source>
        <dbReference type="EMBL" id="SMG58362.1"/>
    </source>
</evidence>
<name>A0A1X7LYP3_9BACL</name>
<gene>
    <name evidence="2" type="ORF">SAMN06295960_4673</name>
</gene>
<dbReference type="InterPro" id="IPR010359">
    <property type="entry name" value="IrrE_HExxH"/>
</dbReference>
<keyword evidence="3" id="KW-1185">Reference proteome</keyword>